<feature type="transmembrane region" description="Helical" evidence="10">
    <location>
        <begin position="1276"/>
        <end position="1300"/>
    </location>
</feature>
<dbReference type="EMBL" id="ADMH02002184">
    <property type="protein sequence ID" value="ETN57960.1"/>
    <property type="molecule type" value="Genomic_DNA"/>
</dbReference>
<evidence type="ECO:0000256" key="10">
    <source>
        <dbReference type="SAM" id="Phobius"/>
    </source>
</evidence>
<dbReference type="Pfam" id="PF24681">
    <property type="entry name" value="Kelch_KLHDC2_KLHL20_DRC7"/>
    <property type="match status" value="1"/>
</dbReference>
<comment type="similarity">
    <text evidence="2">Belongs to the nonaspanin (TM9SF) (TC 9.A.2) family.</text>
</comment>
<dbReference type="PANTHER" id="PTHR15526">
    <property type="entry name" value="MUSKELIN"/>
    <property type="match status" value="1"/>
</dbReference>
<dbReference type="GO" id="GO:0005737">
    <property type="term" value="C:cytoplasm"/>
    <property type="evidence" value="ECO:0007669"/>
    <property type="project" value="TreeGrafter"/>
</dbReference>
<sequence>MAGTISDIKKLEYDIHKYSSYSSSYLPENIREDNPANQTSRWSSNTNTPPQFLILKLERPAIVTRIKFGKYEKTHVCNLRKLKILGGLEEDRMMLLFEGGLRNDSVPETFNLKHRTNSGELLPIKYIQIVPLLSWGPSFNFCIWYVELLGIEDSIFILSNLRKYNMLREIEIVRLFLKHCRQQGYVRAFNALQEETGVRLEDDKMTELHEILVNRGDFKKTEEMLIDFIATGLMDDYLARQEYKPQWSLQLTPENEPRPGRRGGHQLIIDPQTSTIYLYGGWDGNEDLSDLWSYDVRTNRWTLIHERSEQLDGPTPRACHKMVYDTSSSQIFMLGRYLDSMSRTEENINSDFYLYNTVTRTWFQICNDTSQVGGPQLVFDHQMCIDVDKQTIYVFGGRILEPKYAVSLSLRNEEETTGQYRYSGLFSYHISTNTWTHILVDCGHPSASSPHVESIRSRVTHSMLFHHKHRKLYIFGGQRGKEYMTDFLIYDVDTNELSNMTPEKNNADAKNVPQSGFTQRATIDCEKDEIYVLTSLSKEKERRDLNLNSFWLFSLGKKEWSCVYKSEHSNGENCYQKNQSTCHEPCPRYAHQIVYDSTNQVHFLFGGNPGTNSNVRLDDFWVLRLEKPNRDNILRYCKYLLRKQEYEEITKSDPLAAILYLQTKLYDIIDHSDPVQLKEFHKLASLLFKSDSCTAAGSDGMEPTSLLSHSLSGGGGGGVVCSNASVGSASAGGVGGGGGGSKHKQPPSSNDDEDDRKGEANQAKVMRVESPKASTTEEADTSSISSMSSSDCSSSQTNSSQSQTKAEQDVTAAPSSMVLVKSTTDSNDVVAPRMGSAAPDTIGLIATPSTSRGTGASRNRAADQQFELKIRRCLLFNKLVDLLPEPLCQPKKNISDFYEDHEEVVLWMNTVGPYHNRQETYAYFSLPFCVGAKQSINHYHETMSEALQGVELEFSGYELDFKVEGGWVATVVGCVAPVEGFVGTAVTGGPTVGMLGSWSQLSFVQVVQPVTFRLRVQPLQNPTEICMVELTEEKHKAFVYAVKNQYWYQMYIDDLPIWGVVGKEEEKKYYIYTHKKFDISYNGKQIVDVTLTPERKELLHVGAKIKFTYEVNWKPSSVKFEDRFDKYLDPNFFQHRIHWFSIFNSFMMVIFLVGLVSMILMRTLRKDYARYSKDEEADDMERDLGDEYGWKQIHGDVFRPASNIMIFSALIGAGYQLTSVVLCVITFAILGELYTERGSMLSTTIFVYAATSPINGYFGGSLYARMGGKLWIKQMLLAAFIIPALVCGTAFFINFIAIYYHASRAIPFGTMVAVTCICIFVILPLTLIGTIVGRNLDGQPDFPCRVNAVPRPIPEKKWFMEPAVIILLGGVLPFGSIFIEMYFIFTSFWAYKIYYVYGFMLLVFLILIIVTVCVTIVCTYFLLNAEDYRWQWTSFMSAASTAIYVYMYSFYYFFFKTKMYGLFQTSFYFGYMALFSGALGMICGTVGYFGTNIFVRKIYSNVKID</sequence>
<evidence type="ECO:0000256" key="5">
    <source>
        <dbReference type="ARBA" id="ARBA00022729"/>
    </source>
</evidence>
<dbReference type="InterPro" id="IPR052456">
    <property type="entry name" value="CTLH_complex_component"/>
</dbReference>
<evidence type="ECO:0000256" key="4">
    <source>
        <dbReference type="ARBA" id="ARBA00022692"/>
    </source>
</evidence>
<dbReference type="Gene3D" id="2.120.10.80">
    <property type="entry name" value="Kelch-type beta propeller"/>
    <property type="match status" value="2"/>
</dbReference>
<dbReference type="FunCoup" id="W5J535">
    <property type="interactions" value="984"/>
</dbReference>
<reference evidence="12" key="2">
    <citation type="submission" date="2010-05" db="EMBL/GenBank/DDBJ databases">
        <authorList>
            <person name="Almeida L.G."/>
            <person name="Nicolas M.F."/>
            <person name="Souza R.C."/>
            <person name="Vasconcelos A.T.R."/>
        </authorList>
    </citation>
    <scope>NUCLEOTIDE SEQUENCE</scope>
</reference>
<dbReference type="InterPro" id="IPR008979">
    <property type="entry name" value="Galactose-bd-like_sf"/>
</dbReference>
<proteinExistence type="inferred from homology"/>
<feature type="transmembrane region" description="Helical" evidence="10">
    <location>
        <begin position="1204"/>
        <end position="1230"/>
    </location>
</feature>
<dbReference type="InParanoid" id="W5J535"/>
<dbReference type="InterPro" id="IPR004240">
    <property type="entry name" value="EMP70"/>
</dbReference>
<dbReference type="VEuPathDB" id="VectorBase:ADAC100496"/>
<feature type="compositionally biased region" description="Gly residues" evidence="9">
    <location>
        <begin position="731"/>
        <end position="740"/>
    </location>
</feature>
<keyword evidence="5" id="KW-0732">Signal</keyword>
<keyword evidence="4 10" id="KW-0812">Transmembrane</keyword>
<evidence type="ECO:0000256" key="2">
    <source>
        <dbReference type="ARBA" id="ARBA00005227"/>
    </source>
</evidence>
<dbReference type="GO" id="GO:0016020">
    <property type="term" value="C:membrane"/>
    <property type="evidence" value="ECO:0007669"/>
    <property type="project" value="UniProtKB-SubCell"/>
</dbReference>
<feature type="domain" description="Muskelin N-terminal" evidence="11">
    <location>
        <begin position="9"/>
        <end position="202"/>
    </location>
</feature>
<dbReference type="HOGENOM" id="CLU_004210_1_0_1"/>
<feature type="transmembrane region" description="Helical" evidence="10">
    <location>
        <begin position="1435"/>
        <end position="1455"/>
    </location>
</feature>
<protein>
    <recommendedName>
        <fullName evidence="11">Muskelin N-terminal domain-containing protein</fullName>
    </recommendedName>
</protein>
<name>W5J535_ANODA</name>
<keyword evidence="7 10" id="KW-1133">Transmembrane helix</keyword>
<keyword evidence="6" id="KW-0677">Repeat</keyword>
<organism evidence="12">
    <name type="scientific">Anopheles darlingi</name>
    <name type="common">Mosquito</name>
    <dbReference type="NCBI Taxonomy" id="43151"/>
    <lineage>
        <taxon>Eukaryota</taxon>
        <taxon>Metazoa</taxon>
        <taxon>Ecdysozoa</taxon>
        <taxon>Arthropoda</taxon>
        <taxon>Hexapoda</taxon>
        <taxon>Insecta</taxon>
        <taxon>Pterygota</taxon>
        <taxon>Neoptera</taxon>
        <taxon>Endopterygota</taxon>
        <taxon>Diptera</taxon>
        <taxon>Nematocera</taxon>
        <taxon>Culicoidea</taxon>
        <taxon>Culicidae</taxon>
        <taxon>Anophelinae</taxon>
        <taxon>Anopheles</taxon>
    </lineage>
</organism>
<dbReference type="Pfam" id="PF02990">
    <property type="entry name" value="EMP70"/>
    <property type="match status" value="1"/>
</dbReference>
<dbReference type="eggNOG" id="KOG2437">
    <property type="taxonomic scope" value="Eukaryota"/>
</dbReference>
<feature type="region of interest" description="Disordered" evidence="9">
    <location>
        <begin position="731"/>
        <end position="817"/>
    </location>
</feature>
<feature type="transmembrane region" description="Helical" evidence="10">
    <location>
        <begin position="1306"/>
        <end position="1332"/>
    </location>
</feature>
<dbReference type="VEuPathDB" id="VectorBase:ADAC008293"/>
<reference evidence="12" key="1">
    <citation type="journal article" date="2010" name="BMC Genomics">
        <title>Combination of measures distinguishes pre-miRNAs from other stem-loops in the genome of the newly sequenced Anopheles darlingi.</title>
        <authorList>
            <person name="Mendes N.D."/>
            <person name="Freitas A.T."/>
            <person name="Vasconcelos A.T."/>
            <person name="Sagot M.F."/>
        </authorList>
    </citation>
    <scope>NUCLEOTIDE SEQUENCE</scope>
</reference>
<dbReference type="VEuPathDB" id="VectorBase:ADAR2_004104"/>
<dbReference type="SUPFAM" id="SSF117281">
    <property type="entry name" value="Kelch motif"/>
    <property type="match status" value="1"/>
</dbReference>
<reference evidence="12" key="3">
    <citation type="journal article" date="2013" name="Nucleic Acids Res.">
        <title>The genome of Anopheles darlingi, the main neotropical malaria vector.</title>
        <authorList>
            <person name="Marinotti O."/>
            <person name="Cerqueira G.C."/>
            <person name="de Almeida L.G."/>
            <person name="Ferro M.I."/>
            <person name="Loreto E.L."/>
            <person name="Zaha A."/>
            <person name="Teixeira S.M."/>
            <person name="Wespiser A.R."/>
            <person name="Almeida E Silva A."/>
            <person name="Schlindwein A.D."/>
            <person name="Pacheco A.C."/>
            <person name="Silva A.L."/>
            <person name="Graveley B.R."/>
            <person name="Walenz B.P."/>
            <person name="Lima Bde A."/>
            <person name="Ribeiro C.A."/>
            <person name="Nunes-Silva C.G."/>
            <person name="de Carvalho C.R."/>
            <person name="Soares C.M."/>
            <person name="de Menezes C.B."/>
            <person name="Matiolli C."/>
            <person name="Caffrey D."/>
            <person name="Araujo D.A."/>
            <person name="de Oliveira D.M."/>
            <person name="Golenbock D."/>
            <person name="Grisard E.C."/>
            <person name="Fantinatti-Garboggini F."/>
            <person name="de Carvalho F.M."/>
            <person name="Barcellos F.G."/>
            <person name="Prosdocimi F."/>
            <person name="May G."/>
            <person name="Azevedo Junior G.M."/>
            <person name="Guimaraes G.M."/>
            <person name="Goldman G.H."/>
            <person name="Padilha I.Q."/>
            <person name="Batista Jda S."/>
            <person name="Ferro J.A."/>
            <person name="Ribeiro J.M."/>
            <person name="Fietto J.L."/>
            <person name="Dabbas K.M."/>
            <person name="Cerdeira L."/>
            <person name="Agnez-Lima L.F."/>
            <person name="Brocchi M."/>
            <person name="de Carvalho M.O."/>
            <person name="Teixeira Mde M."/>
            <person name="Diniz Maia Mde M."/>
            <person name="Goldman M.H."/>
            <person name="Cruz Schneider M.P."/>
            <person name="Felipe M.S."/>
            <person name="Hungria M."/>
            <person name="Nicolas M.F."/>
            <person name="Pereira M."/>
            <person name="Montes M.A."/>
            <person name="Cantao M.E."/>
            <person name="Vincentz M."/>
            <person name="Rafael M.S."/>
            <person name="Silverman N."/>
            <person name="Stoco P.H."/>
            <person name="Souza R.C."/>
            <person name="Vicentini R."/>
            <person name="Gazzinelli R.T."/>
            <person name="Neves Rde O."/>
            <person name="Silva R."/>
            <person name="Astolfi-Filho S."/>
            <person name="Maciel T.E."/>
            <person name="Urmenyi T.P."/>
            <person name="Tadei W.P."/>
            <person name="Camargo E.P."/>
            <person name="de Vasconcelos A.T."/>
        </authorList>
    </citation>
    <scope>NUCLEOTIDE SEQUENCE</scope>
</reference>
<dbReference type="eggNOG" id="KOG1277">
    <property type="taxonomic scope" value="Eukaryota"/>
</dbReference>
<dbReference type="VEuPathDB" id="VectorBase:ADAR2_002355"/>
<feature type="compositionally biased region" description="Low complexity" evidence="9">
    <location>
        <begin position="781"/>
        <end position="804"/>
    </location>
</feature>
<dbReference type="InterPro" id="IPR015915">
    <property type="entry name" value="Kelch-typ_b-propeller"/>
</dbReference>
<dbReference type="STRING" id="43151.W5J535"/>
<dbReference type="Gene3D" id="2.60.120.260">
    <property type="entry name" value="Galactose-binding domain-like"/>
    <property type="match status" value="1"/>
</dbReference>
<evidence type="ECO:0000256" key="7">
    <source>
        <dbReference type="ARBA" id="ARBA00022989"/>
    </source>
</evidence>
<dbReference type="InterPro" id="IPR006594">
    <property type="entry name" value="LisH"/>
</dbReference>
<evidence type="ECO:0000256" key="6">
    <source>
        <dbReference type="ARBA" id="ARBA00022737"/>
    </source>
</evidence>
<evidence type="ECO:0000259" key="11">
    <source>
        <dbReference type="Pfam" id="PF06588"/>
    </source>
</evidence>
<feature type="transmembrane region" description="Helical" evidence="10">
    <location>
        <begin position="1397"/>
        <end position="1423"/>
    </location>
</feature>
<dbReference type="InterPro" id="IPR010565">
    <property type="entry name" value="Muskelin_N"/>
</dbReference>
<dbReference type="PROSITE" id="PS50896">
    <property type="entry name" value="LISH"/>
    <property type="match status" value="1"/>
</dbReference>
<dbReference type="Pfam" id="PF06588">
    <property type="entry name" value="Muskelin_N"/>
    <property type="match status" value="1"/>
</dbReference>
<accession>W5J535</accession>
<feature type="transmembrane region" description="Helical" evidence="10">
    <location>
        <begin position="1363"/>
        <end position="1385"/>
    </location>
</feature>
<dbReference type="SUPFAM" id="SSF49785">
    <property type="entry name" value="Galactose-binding domain-like"/>
    <property type="match status" value="1"/>
</dbReference>
<keyword evidence="3" id="KW-0880">Kelch repeat</keyword>
<feature type="transmembrane region" description="Helical" evidence="10">
    <location>
        <begin position="1137"/>
        <end position="1160"/>
    </location>
</feature>
<evidence type="ECO:0000256" key="3">
    <source>
        <dbReference type="ARBA" id="ARBA00022441"/>
    </source>
</evidence>
<feature type="transmembrane region" description="Helical" evidence="10">
    <location>
        <begin position="1467"/>
        <end position="1489"/>
    </location>
</feature>
<evidence type="ECO:0000256" key="9">
    <source>
        <dbReference type="SAM" id="MobiDB-lite"/>
    </source>
</evidence>
<comment type="subcellular location">
    <subcellularLocation>
        <location evidence="1">Membrane</location>
        <topology evidence="1">Multi-pass membrane protein</topology>
    </subcellularLocation>
</comment>
<evidence type="ECO:0000256" key="8">
    <source>
        <dbReference type="ARBA" id="ARBA00023136"/>
    </source>
</evidence>
<gene>
    <name evidence="12" type="ORF">AND_010453</name>
</gene>
<evidence type="ECO:0000256" key="1">
    <source>
        <dbReference type="ARBA" id="ARBA00004141"/>
    </source>
</evidence>
<dbReference type="PANTHER" id="PTHR15526:SF5">
    <property type="entry name" value="MUSKELIN"/>
    <property type="match status" value="1"/>
</dbReference>
<feature type="transmembrane region" description="Helical" evidence="10">
    <location>
        <begin position="1245"/>
        <end position="1264"/>
    </location>
</feature>
<comment type="caution">
    <text evidence="12">The sequence shown here is derived from an EMBL/GenBank/DDBJ whole genome shotgun (WGS) entry which is preliminary data.</text>
</comment>
<evidence type="ECO:0000313" key="12">
    <source>
        <dbReference type="EMBL" id="ETN57960.1"/>
    </source>
</evidence>
<keyword evidence="8 10" id="KW-0472">Membrane</keyword>